<dbReference type="RefSeq" id="WP_003006638.1">
    <property type="nucleotide sequence ID" value="NZ_CP133988.1"/>
</dbReference>
<keyword evidence="1" id="KW-0472">Membrane</keyword>
<dbReference type="InterPro" id="IPR025686">
    <property type="entry name" value="Glucos_trans_II"/>
</dbReference>
<feature type="transmembrane region" description="Helical" evidence="1">
    <location>
        <begin position="112"/>
        <end position="129"/>
    </location>
</feature>
<dbReference type="EMBL" id="CP133988">
    <property type="protein sequence ID" value="WNB82944.1"/>
    <property type="molecule type" value="Genomic_DNA"/>
</dbReference>
<evidence type="ECO:0000313" key="4">
    <source>
        <dbReference type="Proteomes" id="UP000441330"/>
    </source>
</evidence>
<keyword evidence="1" id="KW-0812">Transmembrane</keyword>
<dbReference type="EMBL" id="WMZJ01000002">
    <property type="protein sequence ID" value="MTS53806.1"/>
    <property type="molecule type" value="Genomic_DNA"/>
</dbReference>
<accession>A0A7X3BNW0</accession>
<feature type="transmembrane region" description="Helical" evidence="1">
    <location>
        <begin position="297"/>
        <end position="316"/>
    </location>
</feature>
<keyword evidence="1" id="KW-1133">Transmembrane helix</keyword>
<feature type="transmembrane region" description="Helical" evidence="1">
    <location>
        <begin position="168"/>
        <end position="192"/>
    </location>
</feature>
<evidence type="ECO:0000313" key="3">
    <source>
        <dbReference type="EMBL" id="WNB82944.1"/>
    </source>
</evidence>
<proteinExistence type="predicted"/>
<evidence type="ECO:0000313" key="2">
    <source>
        <dbReference type="EMBL" id="MTS53806.1"/>
    </source>
</evidence>
<feature type="transmembrane region" description="Helical" evidence="1">
    <location>
        <begin position="89"/>
        <end position="107"/>
    </location>
</feature>
<feature type="transmembrane region" description="Helical" evidence="1">
    <location>
        <begin position="204"/>
        <end position="221"/>
    </location>
</feature>
<feature type="transmembrane region" description="Helical" evidence="1">
    <location>
        <begin position="141"/>
        <end position="156"/>
    </location>
</feature>
<organism evidence="2 4">
    <name type="scientific">Streptococcus parasanguinis</name>
    <dbReference type="NCBI Taxonomy" id="1318"/>
    <lineage>
        <taxon>Bacteria</taxon>
        <taxon>Bacillati</taxon>
        <taxon>Bacillota</taxon>
        <taxon>Bacilli</taxon>
        <taxon>Lactobacillales</taxon>
        <taxon>Streptococcaceae</taxon>
        <taxon>Streptococcus</taxon>
    </lineage>
</organism>
<dbReference type="AlphaFoldDB" id="A0A7X3BNW0"/>
<sequence length="491" mass="56450">MVEDCKSIFQNLFEYIKKNRAACYLIFVIYLLVNINISLAEFPYIDDIGRQLQGYTGFSEHYSRYFSEITSRFIQGGTHLTDPGLTTNIISSIVLSITSILLLFILFPNKKIDWFTALSSTIVGLNPWFLEPLSFRFDNPFMSLSVFVSILPFIFLKSNKLFSLSSILCIFLMCNSYQASSGIYILVVLTLVFLEFLNDNKLNIQRIIISSVSYILGMILYKVQITIKPPIFADQGRIPGLLDIPATLFNNAKGYLKNIYNQSSNIWIVLAAILIIFLIISVYLVSKEKKLTKTVLAISWLCLGCIFSYGSYLILLEKFYLLRPRYEYGLGIFSSIILIVTLGISTKFHFFEISKKFLILLSVYYVLSFSFIYVDSLKQQNKTFETQSVMLGSTLNKYVSAENRVVNINRFISNSPIYENSALVYPMISSLIMPNTNISWDMTMRFNSLTKLDVDFKMFDINQIDSSYRKVETTKLYDILSKDDQLFVIMK</sequence>
<feature type="transmembrane region" description="Helical" evidence="1">
    <location>
        <begin position="357"/>
        <end position="374"/>
    </location>
</feature>
<feature type="transmembrane region" description="Helical" evidence="1">
    <location>
        <begin position="21"/>
        <end position="40"/>
    </location>
</feature>
<reference evidence="2 4" key="1">
    <citation type="journal article" date="2019" name="Nat. Med.">
        <title>A library of human gut bacterial isolates paired with longitudinal multiomics data enables mechanistic microbiome research.</title>
        <authorList>
            <person name="Poyet M."/>
            <person name="Groussin M."/>
            <person name="Gibbons S.M."/>
            <person name="Avila-Pacheco J."/>
            <person name="Jiang X."/>
            <person name="Kearney S.M."/>
            <person name="Perrotta A.R."/>
            <person name="Berdy B."/>
            <person name="Zhao S."/>
            <person name="Lieberman T.D."/>
            <person name="Swanson P.K."/>
            <person name="Smith M."/>
            <person name="Roesemann S."/>
            <person name="Alexander J.E."/>
            <person name="Rich S.A."/>
            <person name="Livny J."/>
            <person name="Vlamakis H."/>
            <person name="Clish C."/>
            <person name="Bullock K."/>
            <person name="Deik A."/>
            <person name="Scott J."/>
            <person name="Pierce K.A."/>
            <person name="Xavier R.J."/>
            <person name="Alm E.J."/>
        </authorList>
    </citation>
    <scope>NUCLEOTIDE SEQUENCE [LARGE SCALE GENOMIC DNA]</scope>
    <source>
        <strain evidence="2 4">BIOML-A1</strain>
    </source>
</reference>
<protein>
    <submittedName>
        <fullName evidence="3">Glucosyltransferase domain-containing protein</fullName>
    </submittedName>
</protein>
<dbReference type="Pfam" id="PF14264">
    <property type="entry name" value="Glucos_trans_II"/>
    <property type="match status" value="1"/>
</dbReference>
<dbReference type="Proteomes" id="UP001248323">
    <property type="component" value="Chromosome"/>
</dbReference>
<feature type="transmembrane region" description="Helical" evidence="1">
    <location>
        <begin position="328"/>
        <end position="351"/>
    </location>
</feature>
<dbReference type="Proteomes" id="UP000441330">
    <property type="component" value="Unassembled WGS sequence"/>
</dbReference>
<gene>
    <name evidence="2" type="ORF">GMC94_02700</name>
    <name evidence="3" type="ORF">RDV49_08470</name>
</gene>
<reference evidence="3" key="2">
    <citation type="submission" date="2023-09" db="EMBL/GenBank/DDBJ databases">
        <title>Streptococcus_parasanguinius_hifiasm_complete_genome_Zymo_Research_ D6332.</title>
        <authorList>
            <person name="Damerum A."/>
        </authorList>
    </citation>
    <scope>NUCLEOTIDE SEQUENCE</scope>
    <source>
        <strain evidence="3">B-1756</strain>
    </source>
</reference>
<feature type="transmembrane region" description="Helical" evidence="1">
    <location>
        <begin position="266"/>
        <end position="285"/>
    </location>
</feature>
<evidence type="ECO:0000256" key="1">
    <source>
        <dbReference type="SAM" id="Phobius"/>
    </source>
</evidence>
<name>A0A7X3BNW0_STRPA</name>